<reference evidence="1 2" key="1">
    <citation type="submission" date="2022-02" db="EMBL/GenBank/DDBJ databases">
        <title>Draft genome sequence of Mezorhizobium retamae strain IRAMC:0171 isolated from Retama raetam nodules.</title>
        <authorList>
            <person name="Bengaied R."/>
            <person name="Sbissi I."/>
            <person name="Huber K."/>
            <person name="Ghodbane F."/>
            <person name="Nouioui I."/>
            <person name="Tarhouni M."/>
            <person name="Gtari M."/>
        </authorList>
    </citation>
    <scope>NUCLEOTIDE SEQUENCE [LARGE SCALE GENOMIC DNA]</scope>
    <source>
        <strain evidence="1 2">IRAMC:0171</strain>
    </source>
</reference>
<accession>A0ABS9QRW4</accession>
<evidence type="ECO:0000313" key="2">
    <source>
        <dbReference type="Proteomes" id="UP001201701"/>
    </source>
</evidence>
<gene>
    <name evidence="1" type="ORF">L4923_30175</name>
</gene>
<keyword evidence="2" id="KW-1185">Reference proteome</keyword>
<dbReference type="Proteomes" id="UP001201701">
    <property type="component" value="Unassembled WGS sequence"/>
</dbReference>
<comment type="caution">
    <text evidence="1">The sequence shown here is derived from an EMBL/GenBank/DDBJ whole genome shotgun (WGS) entry which is preliminary data.</text>
</comment>
<organism evidence="1 2">
    <name type="scientific">Mesorhizobium retamae</name>
    <dbReference type="NCBI Taxonomy" id="2912854"/>
    <lineage>
        <taxon>Bacteria</taxon>
        <taxon>Pseudomonadati</taxon>
        <taxon>Pseudomonadota</taxon>
        <taxon>Alphaproteobacteria</taxon>
        <taxon>Hyphomicrobiales</taxon>
        <taxon>Phyllobacteriaceae</taxon>
        <taxon>Mesorhizobium</taxon>
    </lineage>
</organism>
<protein>
    <submittedName>
        <fullName evidence="1">Uncharacterized protein</fullName>
    </submittedName>
</protein>
<proteinExistence type="predicted"/>
<name>A0ABS9QRW4_9HYPH</name>
<sequence length="70" mass="7263">MLQVPAKRAAPREQQKQFGAYGHAQIESVAIAPPIATPECARRAGCAPAWPDHGAGLGTAIIAKRSNATS</sequence>
<dbReference type="RefSeq" id="WP_239370792.1">
    <property type="nucleotide sequence ID" value="NZ_JAKREW010000087.1"/>
</dbReference>
<dbReference type="EMBL" id="JAKREW010000087">
    <property type="protein sequence ID" value="MCG7509309.1"/>
    <property type="molecule type" value="Genomic_DNA"/>
</dbReference>
<evidence type="ECO:0000313" key="1">
    <source>
        <dbReference type="EMBL" id="MCG7509309.1"/>
    </source>
</evidence>